<dbReference type="RefSeq" id="WP_114069796.1">
    <property type="nucleotide sequence ID" value="NZ_CP030850.1"/>
</dbReference>
<keyword evidence="2" id="KW-1185">Reference proteome</keyword>
<name>A0A344TQW2_9BACT</name>
<dbReference type="EMBL" id="CP030850">
    <property type="protein sequence ID" value="AXE21033.1"/>
    <property type="molecule type" value="Genomic_DNA"/>
</dbReference>
<dbReference type="OrthoDB" id="843771at2"/>
<sequence length="565" mass="62947">MKWSNKTILGLLVAGFVTTSCEKQDFVEINKDPDALSTVPPENQLLNATISLHSQDFEAFYDTYRRIMPWMQYNTGTNGNELGFTSNVDNFSQRYGRFYNGVGNVLYDLEKLVDRLPESERPKYVHMIRMARVLRSYYAFYVSDIYGSIPYSDAFQARYGGTLTPKYDTQQELFNKLDTDLKEAVTTLKTVQTVVQINTSAPAYDQYYGGNAAKWVKAANALRLKIATRLVKRDAAKARSIAQEVLATPADLMTSNADGWVFIGRFDFTSGGNWNPDGFRAGKPLVDFMWNTKDPRLDAFFTPNRYTQANIDALIAAKQLPAGTTENARRYVGSFTSPDEAQSATNRRAFYTPKTITVNGQQVSVDTLSNIQPRLFQPAFNSGNGVGDGNSYLPVITYADFCFMRAELAALTITTESAKDWYEAGITASIQWFDEVAKGSKIENYTALTAGEIAAYLAKPEVAFTPAKALEQIASQAYINYFNKVNEGWAVWKRTGFPNATSVLALPNMRSNGAVLSLPRRAPLGLINTSDPNYTNKKGAYDAMAAITGWGRDPQDATGRVWWDQ</sequence>
<accession>A0A344TQW2</accession>
<reference evidence="1 2" key="1">
    <citation type="submission" date="2018-07" db="EMBL/GenBank/DDBJ databases">
        <title>Genome sequencing of Runella.</title>
        <authorList>
            <person name="Baek M.-G."/>
            <person name="Yi H."/>
        </authorList>
    </citation>
    <scope>NUCLEOTIDE SEQUENCE [LARGE SCALE GENOMIC DNA]</scope>
    <source>
        <strain evidence="1 2">HYN0085</strain>
    </source>
</reference>
<dbReference type="Proteomes" id="UP000251993">
    <property type="component" value="Chromosome"/>
</dbReference>
<evidence type="ECO:0000313" key="2">
    <source>
        <dbReference type="Proteomes" id="UP000251993"/>
    </source>
</evidence>
<protein>
    <submittedName>
        <fullName evidence="1">SusD/RagB family nutrient-binding outer membrane lipoprotein</fullName>
    </submittedName>
</protein>
<dbReference type="KEGG" id="run:DR864_26515"/>
<evidence type="ECO:0000313" key="1">
    <source>
        <dbReference type="EMBL" id="AXE21033.1"/>
    </source>
</evidence>
<dbReference type="Pfam" id="PF12771">
    <property type="entry name" value="SusD-like_2"/>
    <property type="match status" value="1"/>
</dbReference>
<proteinExistence type="predicted"/>
<dbReference type="SUPFAM" id="SSF48452">
    <property type="entry name" value="TPR-like"/>
    <property type="match status" value="1"/>
</dbReference>
<dbReference type="PROSITE" id="PS51257">
    <property type="entry name" value="PROKAR_LIPOPROTEIN"/>
    <property type="match status" value="1"/>
</dbReference>
<dbReference type="InterPro" id="IPR011990">
    <property type="entry name" value="TPR-like_helical_dom_sf"/>
</dbReference>
<organism evidence="1 2">
    <name type="scientific">Runella rosea</name>
    <dbReference type="NCBI Taxonomy" id="2259595"/>
    <lineage>
        <taxon>Bacteria</taxon>
        <taxon>Pseudomonadati</taxon>
        <taxon>Bacteroidota</taxon>
        <taxon>Cytophagia</taxon>
        <taxon>Cytophagales</taxon>
        <taxon>Spirosomataceae</taxon>
        <taxon>Runella</taxon>
    </lineage>
</organism>
<gene>
    <name evidence="1" type="ORF">DR864_26515</name>
</gene>
<dbReference type="Gene3D" id="1.25.40.390">
    <property type="match status" value="2"/>
</dbReference>
<dbReference type="AlphaFoldDB" id="A0A344TQW2"/>
<keyword evidence="1" id="KW-0449">Lipoprotein</keyword>
<dbReference type="InterPro" id="IPR041662">
    <property type="entry name" value="SusD-like_2"/>
</dbReference>